<organism evidence="3 4">
    <name type="scientific">Metabacillus malikii</name>
    <dbReference type="NCBI Taxonomy" id="1504265"/>
    <lineage>
        <taxon>Bacteria</taxon>
        <taxon>Bacillati</taxon>
        <taxon>Bacillota</taxon>
        <taxon>Bacilli</taxon>
        <taxon>Bacillales</taxon>
        <taxon>Bacillaceae</taxon>
        <taxon>Metabacillus</taxon>
    </lineage>
</organism>
<dbReference type="InterPro" id="IPR026838">
    <property type="entry name" value="YheC/D"/>
</dbReference>
<dbReference type="PANTHER" id="PTHR21621:SF2">
    <property type="entry name" value="COENZYME GAMMA-F420-2:ALPHA-L-GLUTAMATE LIGASE"/>
    <property type="match status" value="1"/>
</dbReference>
<dbReference type="EMBL" id="JAUSUD010000020">
    <property type="protein sequence ID" value="MDQ0232332.1"/>
    <property type="molecule type" value="Genomic_DNA"/>
</dbReference>
<dbReference type="Proteomes" id="UP001234495">
    <property type="component" value="Unassembled WGS sequence"/>
</dbReference>
<evidence type="ECO:0000313" key="4">
    <source>
        <dbReference type="Proteomes" id="UP001234495"/>
    </source>
</evidence>
<keyword evidence="1" id="KW-0547">Nucleotide-binding</keyword>
<evidence type="ECO:0000259" key="2">
    <source>
        <dbReference type="PROSITE" id="PS50975"/>
    </source>
</evidence>
<comment type="caution">
    <text evidence="3">The sequence shown here is derived from an EMBL/GenBank/DDBJ whole genome shotgun (WGS) entry which is preliminary data.</text>
</comment>
<accession>A0ABT9ZJ67</accession>
<keyword evidence="4" id="KW-1185">Reference proteome</keyword>
<reference evidence="3 4" key="1">
    <citation type="submission" date="2023-07" db="EMBL/GenBank/DDBJ databases">
        <title>Genomic Encyclopedia of Type Strains, Phase IV (KMG-IV): sequencing the most valuable type-strain genomes for metagenomic binning, comparative biology and taxonomic classification.</title>
        <authorList>
            <person name="Goeker M."/>
        </authorList>
    </citation>
    <scope>NUCLEOTIDE SEQUENCE [LARGE SCALE GENOMIC DNA]</scope>
    <source>
        <strain evidence="3 4">DSM 29005</strain>
    </source>
</reference>
<evidence type="ECO:0000256" key="1">
    <source>
        <dbReference type="PROSITE-ProRule" id="PRU00409"/>
    </source>
</evidence>
<sequence length="450" mass="51691">MKAKPINIIPFRHSSHKAICEMSEQLRQQLGIPKEVTSLKITCGMHTVSCSLVFINEAHLFLRLSAKQLNELHLPKHEINLQAKYRKNAELVLGPIIALLTEIKTVDEQVQLGAIQPFCEELASYCSEKGILFYVFSLTGYSKDEISGYYFHQHDWYQHSFPLPHVVHNRIHSRKKERSKQYLDVISSLQELEIPYFNDRFLNKWEVHKVLSSTSHLAPYLPNSQLLQKKDQILDMLNQKNDLFIKPINGSLGKRIFRVKKTKNGTFHLDSTIFTNEMMKHEYNSFQQLYAAIHPKLKKEGFIVQETIPLKKYNGRMVDFRFLCHKKDYNAWVVSSAVARVSANNQIVSNIARGGEIYSIKEVLGDFLTKKESKSMKKMLAELSIEVVQTLSTHIDGEYGEFGVDLALDDSGHPWIIEVNTKPSKSQGDSSKVRPSAKAIIHYCLFLAHF</sequence>
<keyword evidence="1" id="KW-0067">ATP-binding</keyword>
<dbReference type="PROSITE" id="PS50975">
    <property type="entry name" value="ATP_GRASP"/>
    <property type="match status" value="1"/>
</dbReference>
<protein>
    <submittedName>
        <fullName evidence="3">Glutathione synthase/RimK-type ligase-like ATP-grasp enzyme</fullName>
    </submittedName>
</protein>
<dbReference type="RefSeq" id="WP_307344337.1">
    <property type="nucleotide sequence ID" value="NZ_JAUSUD010000020.1"/>
</dbReference>
<dbReference type="Pfam" id="PF14398">
    <property type="entry name" value="ATPgrasp_YheCD"/>
    <property type="match status" value="1"/>
</dbReference>
<evidence type="ECO:0000313" key="3">
    <source>
        <dbReference type="EMBL" id="MDQ0232332.1"/>
    </source>
</evidence>
<gene>
    <name evidence="3" type="ORF">J2S19_003642</name>
</gene>
<dbReference type="Gene3D" id="3.30.470.20">
    <property type="entry name" value="ATP-grasp fold, B domain"/>
    <property type="match status" value="1"/>
</dbReference>
<dbReference type="SUPFAM" id="SSF56059">
    <property type="entry name" value="Glutathione synthetase ATP-binding domain-like"/>
    <property type="match status" value="1"/>
</dbReference>
<dbReference type="InterPro" id="IPR011761">
    <property type="entry name" value="ATP-grasp"/>
</dbReference>
<proteinExistence type="predicted"/>
<feature type="domain" description="ATP-grasp" evidence="2">
    <location>
        <begin position="211"/>
        <end position="449"/>
    </location>
</feature>
<dbReference type="PANTHER" id="PTHR21621">
    <property type="entry name" value="RIBOSOMAL PROTEIN S6 MODIFICATION PROTEIN"/>
    <property type="match status" value="1"/>
</dbReference>
<name>A0ABT9ZJ67_9BACI</name>